<comment type="caution">
    <text evidence="10">The sequence shown here is derived from an EMBL/GenBank/DDBJ whole genome shotgun (WGS) entry which is preliminary data.</text>
</comment>
<keyword evidence="4" id="KW-1003">Cell membrane</keyword>
<evidence type="ECO:0000256" key="4">
    <source>
        <dbReference type="ARBA" id="ARBA00022475"/>
    </source>
</evidence>
<comment type="similarity">
    <text evidence="2">Belongs to the ABC transporter superfamily.</text>
</comment>
<dbReference type="InterPro" id="IPR003593">
    <property type="entry name" value="AAA+_ATPase"/>
</dbReference>
<dbReference type="RefSeq" id="WP_132949314.1">
    <property type="nucleotide sequence ID" value="NZ_SLUL01000016.1"/>
</dbReference>
<reference evidence="10 11" key="1">
    <citation type="submission" date="2019-03" db="EMBL/GenBank/DDBJ databases">
        <title>Genomic Encyclopedia of Type Strains, Phase IV (KMG-IV): sequencing the most valuable type-strain genomes for metagenomic binning, comparative biology and taxonomic classification.</title>
        <authorList>
            <person name="Goeker M."/>
        </authorList>
    </citation>
    <scope>NUCLEOTIDE SEQUENCE [LARGE SCALE GENOMIC DNA]</scope>
    <source>
        <strain evidence="10 11">DSM 24979</strain>
    </source>
</reference>
<keyword evidence="5" id="KW-0547">Nucleotide-binding</keyword>
<keyword evidence="3" id="KW-0813">Transport</keyword>
<proteinExistence type="inferred from homology"/>
<dbReference type="Proteomes" id="UP000295658">
    <property type="component" value="Unassembled WGS sequence"/>
</dbReference>
<evidence type="ECO:0000259" key="9">
    <source>
        <dbReference type="PROSITE" id="PS50893"/>
    </source>
</evidence>
<evidence type="ECO:0000256" key="5">
    <source>
        <dbReference type="ARBA" id="ARBA00022741"/>
    </source>
</evidence>
<evidence type="ECO:0000256" key="3">
    <source>
        <dbReference type="ARBA" id="ARBA00022448"/>
    </source>
</evidence>
<dbReference type="InterPro" id="IPR030947">
    <property type="entry name" value="EcfA_1"/>
</dbReference>
<dbReference type="FunFam" id="3.40.50.300:FF:000224">
    <property type="entry name" value="Energy-coupling factor transporter ATP-binding protein EcfA"/>
    <property type="match status" value="1"/>
</dbReference>
<accession>A0A4R1QC53</accession>
<evidence type="ECO:0000313" key="11">
    <source>
        <dbReference type="Proteomes" id="UP000295658"/>
    </source>
</evidence>
<feature type="domain" description="ABC transporter" evidence="9">
    <location>
        <begin position="5"/>
        <end position="239"/>
    </location>
</feature>
<keyword evidence="6 10" id="KW-0067">ATP-binding</keyword>
<dbReference type="NCBIfam" id="NF010167">
    <property type="entry name" value="PRK13648.1"/>
    <property type="match status" value="1"/>
</dbReference>
<dbReference type="Gene3D" id="3.40.50.300">
    <property type="entry name" value="P-loop containing nucleotide triphosphate hydrolases"/>
    <property type="match status" value="1"/>
</dbReference>
<organism evidence="10 11">
    <name type="scientific">Thermolongibacillus altinsuensis</name>
    <dbReference type="NCBI Taxonomy" id="575256"/>
    <lineage>
        <taxon>Bacteria</taxon>
        <taxon>Bacillati</taxon>
        <taxon>Bacillota</taxon>
        <taxon>Bacilli</taxon>
        <taxon>Bacillales</taxon>
        <taxon>Anoxybacillaceae</taxon>
        <taxon>Thermolongibacillus</taxon>
    </lineage>
</organism>
<keyword evidence="8" id="KW-0472">Membrane</keyword>
<dbReference type="NCBIfam" id="NF010156">
    <property type="entry name" value="PRK13635.1"/>
    <property type="match status" value="1"/>
</dbReference>
<dbReference type="InterPro" id="IPR015856">
    <property type="entry name" value="ABC_transpr_CbiO/EcfA_su"/>
</dbReference>
<name>A0A4R1QC53_9BACL</name>
<dbReference type="PROSITE" id="PS50893">
    <property type="entry name" value="ABC_TRANSPORTER_2"/>
    <property type="match status" value="1"/>
</dbReference>
<evidence type="ECO:0000256" key="7">
    <source>
        <dbReference type="ARBA" id="ARBA00022967"/>
    </source>
</evidence>
<dbReference type="Pfam" id="PF00005">
    <property type="entry name" value="ABC_tran"/>
    <property type="match status" value="1"/>
</dbReference>
<dbReference type="SUPFAM" id="SSF52540">
    <property type="entry name" value="P-loop containing nucleoside triphosphate hydrolases"/>
    <property type="match status" value="1"/>
</dbReference>
<dbReference type="PROSITE" id="PS00211">
    <property type="entry name" value="ABC_TRANSPORTER_1"/>
    <property type="match status" value="1"/>
</dbReference>
<evidence type="ECO:0000256" key="1">
    <source>
        <dbReference type="ARBA" id="ARBA00004202"/>
    </source>
</evidence>
<keyword evidence="11" id="KW-1185">Reference proteome</keyword>
<dbReference type="InterPro" id="IPR050095">
    <property type="entry name" value="ECF_ABC_transporter_ATP-bd"/>
</dbReference>
<gene>
    <name evidence="10" type="ORF">EDD69_11614</name>
</gene>
<dbReference type="PANTHER" id="PTHR43553">
    <property type="entry name" value="HEAVY METAL TRANSPORTER"/>
    <property type="match status" value="1"/>
</dbReference>
<dbReference type="CDD" id="cd03225">
    <property type="entry name" value="ABC_cobalt_CbiO_domain1"/>
    <property type="match status" value="1"/>
</dbReference>
<dbReference type="GO" id="GO:0005524">
    <property type="term" value="F:ATP binding"/>
    <property type="evidence" value="ECO:0007669"/>
    <property type="project" value="UniProtKB-KW"/>
</dbReference>
<protein>
    <submittedName>
        <fullName evidence="10">Energy-coupling factor transport system ATP-binding protein</fullName>
    </submittedName>
</protein>
<evidence type="ECO:0000256" key="2">
    <source>
        <dbReference type="ARBA" id="ARBA00005417"/>
    </source>
</evidence>
<evidence type="ECO:0000256" key="8">
    <source>
        <dbReference type="ARBA" id="ARBA00023136"/>
    </source>
</evidence>
<dbReference type="SMART" id="SM00382">
    <property type="entry name" value="AAA"/>
    <property type="match status" value="1"/>
</dbReference>
<sequence length="278" mass="31173">MEIAVRVQDVSFQYANQSDYALKNVSFHVRTGEWLTIVGHNGSGKSTIAKLLTGLLQAEKGRIEICGIPLNEETIWKVREQIGIVFQNPDNQFVGTTVQDDVAFGLENRGVPREEMTERINEALKKVNMESFLEHEPHRLSGGQKQRVAIASVIALRPRIIILDEATSMLDPRGKKEVLAVIEQLQKERQITVISITHDLDEVAKADRVIVMNKGMVVEEGTPEQIFAHGEKLEELGLDLPFAVKLSKRLKDAGFPLTGDHLTVEGLVNELWTLYLKM</sequence>
<evidence type="ECO:0000256" key="6">
    <source>
        <dbReference type="ARBA" id="ARBA00022840"/>
    </source>
</evidence>
<dbReference type="GO" id="GO:0042626">
    <property type="term" value="F:ATPase-coupled transmembrane transporter activity"/>
    <property type="evidence" value="ECO:0007669"/>
    <property type="project" value="TreeGrafter"/>
</dbReference>
<keyword evidence="7" id="KW-1278">Translocase</keyword>
<dbReference type="EMBL" id="SLUL01000016">
    <property type="protein sequence ID" value="TCL46266.1"/>
    <property type="molecule type" value="Genomic_DNA"/>
</dbReference>
<dbReference type="InterPro" id="IPR027417">
    <property type="entry name" value="P-loop_NTPase"/>
</dbReference>
<dbReference type="GO" id="GO:0015087">
    <property type="term" value="F:cobalt ion transmembrane transporter activity"/>
    <property type="evidence" value="ECO:0007669"/>
    <property type="project" value="UniProtKB-ARBA"/>
</dbReference>
<dbReference type="GO" id="GO:0043190">
    <property type="term" value="C:ATP-binding cassette (ABC) transporter complex"/>
    <property type="evidence" value="ECO:0007669"/>
    <property type="project" value="TreeGrafter"/>
</dbReference>
<dbReference type="PANTHER" id="PTHR43553:SF24">
    <property type="entry name" value="ENERGY-COUPLING FACTOR TRANSPORTER ATP-BINDING PROTEIN ECFA1"/>
    <property type="match status" value="1"/>
</dbReference>
<dbReference type="InterPro" id="IPR017871">
    <property type="entry name" value="ABC_transporter-like_CS"/>
</dbReference>
<comment type="subcellular location">
    <subcellularLocation>
        <location evidence="1">Cell membrane</location>
        <topology evidence="1">Peripheral membrane protein</topology>
    </subcellularLocation>
</comment>
<dbReference type="AlphaFoldDB" id="A0A4R1QC53"/>
<dbReference type="NCBIfam" id="TIGR04520">
    <property type="entry name" value="ECF_ATPase_1"/>
    <property type="match status" value="1"/>
</dbReference>
<evidence type="ECO:0000313" key="10">
    <source>
        <dbReference type="EMBL" id="TCL46266.1"/>
    </source>
</evidence>
<dbReference type="InterPro" id="IPR003439">
    <property type="entry name" value="ABC_transporter-like_ATP-bd"/>
</dbReference>
<dbReference type="OrthoDB" id="9784332at2"/>
<dbReference type="GO" id="GO:0016887">
    <property type="term" value="F:ATP hydrolysis activity"/>
    <property type="evidence" value="ECO:0007669"/>
    <property type="project" value="InterPro"/>
</dbReference>